<evidence type="ECO:0000256" key="1">
    <source>
        <dbReference type="ARBA" id="ARBA00009407"/>
    </source>
</evidence>
<dbReference type="InterPro" id="IPR008828">
    <property type="entry name" value="Sin1/Avo1"/>
</dbReference>
<dbReference type="InterPro" id="IPR031567">
    <property type="entry name" value="CRIM_dom"/>
</dbReference>
<evidence type="ECO:0000313" key="6">
    <source>
        <dbReference type="EMBL" id="KAJ7089349.1"/>
    </source>
</evidence>
<keyword evidence="6" id="KW-0808">Transferase</keyword>
<feature type="region of interest" description="Disordered" evidence="2">
    <location>
        <begin position="195"/>
        <end position="366"/>
    </location>
</feature>
<feature type="compositionally biased region" description="Acidic residues" evidence="2">
    <location>
        <begin position="244"/>
        <end position="253"/>
    </location>
</feature>
<dbReference type="GO" id="GO:0016301">
    <property type="term" value="F:kinase activity"/>
    <property type="evidence" value="ECO:0007669"/>
    <property type="project" value="UniProtKB-KW"/>
</dbReference>
<accession>A0AAD6U5F6</accession>
<dbReference type="InterPro" id="IPR021569">
    <property type="entry name" value="TUG-UBL1"/>
</dbReference>
<gene>
    <name evidence="6" type="ORF">B0H15DRAFT_283911</name>
</gene>
<comment type="similarity">
    <text evidence="1">Belongs to the SIN1 family.</text>
</comment>
<dbReference type="GO" id="GO:0038203">
    <property type="term" value="P:TORC2 signaling"/>
    <property type="evidence" value="ECO:0007669"/>
    <property type="project" value="TreeGrafter"/>
</dbReference>
<reference evidence="6" key="1">
    <citation type="submission" date="2023-03" db="EMBL/GenBank/DDBJ databases">
        <title>Massive genome expansion in bonnet fungi (Mycena s.s.) driven by repeated elements and novel gene families across ecological guilds.</title>
        <authorList>
            <consortium name="Lawrence Berkeley National Laboratory"/>
            <person name="Harder C.B."/>
            <person name="Miyauchi S."/>
            <person name="Viragh M."/>
            <person name="Kuo A."/>
            <person name="Thoen E."/>
            <person name="Andreopoulos B."/>
            <person name="Lu D."/>
            <person name="Skrede I."/>
            <person name="Drula E."/>
            <person name="Henrissat B."/>
            <person name="Morin E."/>
            <person name="Kohler A."/>
            <person name="Barry K."/>
            <person name="LaButti K."/>
            <person name="Morin E."/>
            <person name="Salamov A."/>
            <person name="Lipzen A."/>
            <person name="Mereny Z."/>
            <person name="Hegedus B."/>
            <person name="Baldrian P."/>
            <person name="Stursova M."/>
            <person name="Weitz H."/>
            <person name="Taylor A."/>
            <person name="Grigoriev I.V."/>
            <person name="Nagy L.G."/>
            <person name="Martin F."/>
            <person name="Kauserud H."/>
        </authorList>
    </citation>
    <scope>NUCLEOTIDE SEQUENCE</scope>
    <source>
        <strain evidence="6">CBHHK173m</strain>
    </source>
</reference>
<feature type="domain" description="TUG ubiquitin-like" evidence="3">
    <location>
        <begin position="618"/>
        <end position="650"/>
    </location>
</feature>
<evidence type="ECO:0000259" key="5">
    <source>
        <dbReference type="Pfam" id="PF16979"/>
    </source>
</evidence>
<feature type="domain" description="CRIM" evidence="4">
    <location>
        <begin position="389"/>
        <end position="536"/>
    </location>
</feature>
<dbReference type="InterPro" id="IPR011993">
    <property type="entry name" value="PH-like_dom_sf"/>
</dbReference>
<dbReference type="EMBL" id="JARJCN010000024">
    <property type="protein sequence ID" value="KAJ7089349.1"/>
    <property type="molecule type" value="Genomic_DNA"/>
</dbReference>
<dbReference type="Pfam" id="PF11470">
    <property type="entry name" value="TUG-UBL1"/>
    <property type="match status" value="1"/>
</dbReference>
<dbReference type="Pfam" id="PF16978">
    <property type="entry name" value="CRIM"/>
    <property type="match status" value="1"/>
</dbReference>
<evidence type="ECO:0000259" key="4">
    <source>
        <dbReference type="Pfam" id="PF16978"/>
    </source>
</evidence>
<comment type="caution">
    <text evidence="6">The sequence shown here is derived from an EMBL/GenBank/DDBJ whole genome shotgun (WGS) entry which is preliminary data.</text>
</comment>
<evidence type="ECO:0000259" key="3">
    <source>
        <dbReference type="Pfam" id="PF11470"/>
    </source>
</evidence>
<keyword evidence="7" id="KW-1185">Reference proteome</keyword>
<dbReference type="AlphaFoldDB" id="A0AAD6U5F6"/>
<dbReference type="GO" id="GO:0005886">
    <property type="term" value="C:plasma membrane"/>
    <property type="evidence" value="ECO:0007669"/>
    <property type="project" value="TreeGrafter"/>
</dbReference>
<name>A0AAD6U5F6_9AGAR</name>
<dbReference type="PANTHER" id="PTHR13335:SF1">
    <property type="entry name" value="TARGET OF RAPAMYCIN COMPLEX 2 SUBUNIT MAPKAP1"/>
    <property type="match status" value="1"/>
</dbReference>
<dbReference type="Pfam" id="PF16979">
    <property type="entry name" value="SIN1_PH"/>
    <property type="match status" value="1"/>
</dbReference>
<proteinExistence type="inferred from homology"/>
<protein>
    <submittedName>
        <fullName evidence="6">Stress-activated map kinase interacting protein 1-domain-containing protein</fullName>
    </submittedName>
</protein>
<evidence type="ECO:0000313" key="7">
    <source>
        <dbReference type="Proteomes" id="UP001222325"/>
    </source>
</evidence>
<dbReference type="PANTHER" id="PTHR13335">
    <property type="entry name" value="TARGET OF RAPAMYCIN COMPLEX 2 SUBUNIT MAPKAP1"/>
    <property type="match status" value="1"/>
</dbReference>
<feature type="compositionally biased region" description="Acidic residues" evidence="2">
    <location>
        <begin position="221"/>
        <end position="233"/>
    </location>
</feature>
<organism evidence="6 7">
    <name type="scientific">Mycena belliarum</name>
    <dbReference type="NCBI Taxonomy" id="1033014"/>
    <lineage>
        <taxon>Eukaryota</taxon>
        <taxon>Fungi</taxon>
        <taxon>Dikarya</taxon>
        <taxon>Basidiomycota</taxon>
        <taxon>Agaricomycotina</taxon>
        <taxon>Agaricomycetes</taxon>
        <taxon>Agaricomycetidae</taxon>
        <taxon>Agaricales</taxon>
        <taxon>Marasmiineae</taxon>
        <taxon>Mycenaceae</taxon>
        <taxon>Mycena</taxon>
    </lineage>
</organism>
<dbReference type="GO" id="GO:0031932">
    <property type="term" value="C:TORC2 complex"/>
    <property type="evidence" value="ECO:0007669"/>
    <property type="project" value="InterPro"/>
</dbReference>
<feature type="region of interest" description="Disordered" evidence="2">
    <location>
        <begin position="92"/>
        <end position="159"/>
    </location>
</feature>
<dbReference type="GO" id="GO:0005737">
    <property type="term" value="C:cytoplasm"/>
    <property type="evidence" value="ECO:0007669"/>
    <property type="project" value="TreeGrafter"/>
</dbReference>
<dbReference type="Gene3D" id="2.30.29.30">
    <property type="entry name" value="Pleckstrin-homology domain (PH domain)/Phosphotyrosine-binding domain (PTB)"/>
    <property type="match status" value="1"/>
</dbReference>
<keyword evidence="6" id="KW-0418">Kinase</keyword>
<feature type="compositionally biased region" description="Low complexity" evidence="2">
    <location>
        <begin position="263"/>
        <end position="297"/>
    </location>
</feature>
<sequence length="842" mass="90604">MSLISDTDFLIHSLRLSYLRDVEDPYGARLINLAPAYNSNSYIIAASLNDIDRWPELAMPSSPQLSDDERPSGFPGARLKYTNTIMGGRTGGLGLRVNGKRASTSKRMSMSGTPRQGKDFPVQGAPTATLPVSSSLAEGKADNWVKGPPDDVDITSSAPEVTIQEPSVAEEAPVAKAVQFIPKFKGAAEMEARRRVRMAARRGPGGAAPAPPPVLDFSSSSDEEENIADDSSDSDFGQLNASDAMDDGDEFDPDFAASRTPGLASDSVSDAVSVLSATTNSASASSVPISSSQGGQSLALPRTRSRLSPVVEGPTPDRAGPYFEMLTPAPNSRTDDASAQFPPRKPEPQQRPRPHAPNHSGSGSVSSVAAPEINFARKKVTPLSNQPQRSALTALIVSSGESTNPFAELYAAVSGRGQGAATTVPVYFPSARAPKGQAMELNVRKDATVEEVIGFALWTYWEEGWLPKLDEGMENAGDEKLATRLSAVGWIMLIAEDDGEVDDDYPPPDRVGKVAKFNADAYAVLEATPAQIQQNQLIESKIQRHPSRLTAAAKKQEKPSAMNLTVAGSALPGSGVFGSALGGSVPFSTSLGPASGHGPQIFLRIKVEDTRDTVHIGTTIPVSAGMYMQEVLEHVCRKTKLDHPEDYALLLANDSTRILIPLDRTVASLQGKRELVLIRRTMIDDNVVRGTGKTTDPNASILKRMSDTPEVKYSSAIDYNNVYKQYTIYRKMPMLVAKQERTMAFDGLYIHIIPTANKATKAVFDSGKHLSYHIRSIADCQQSTKSSAIFKLVVGRSGGKKRYDYEAESAKHASEIVAQIWTLKSSVDRSGTKSSRRSRHVT</sequence>
<evidence type="ECO:0000256" key="2">
    <source>
        <dbReference type="SAM" id="MobiDB-lite"/>
    </source>
</evidence>
<feature type="compositionally biased region" description="Polar residues" evidence="2">
    <location>
        <begin position="101"/>
        <end position="114"/>
    </location>
</feature>
<dbReference type="GO" id="GO:0005546">
    <property type="term" value="F:phosphatidylinositol-4,5-bisphosphate binding"/>
    <property type="evidence" value="ECO:0007669"/>
    <property type="project" value="TreeGrafter"/>
</dbReference>
<dbReference type="InterPro" id="IPR031313">
    <property type="entry name" value="Sin1_PH_dom"/>
</dbReference>
<feature type="domain" description="SIN1-type PH" evidence="5">
    <location>
        <begin position="722"/>
        <end position="823"/>
    </location>
</feature>
<dbReference type="Proteomes" id="UP001222325">
    <property type="component" value="Unassembled WGS sequence"/>
</dbReference>